<evidence type="ECO:0000313" key="3">
    <source>
        <dbReference type="Proteomes" id="UP000076502"/>
    </source>
</evidence>
<proteinExistence type="predicted"/>
<accession>A0A154PHR0</accession>
<evidence type="ECO:0008006" key="4">
    <source>
        <dbReference type="Google" id="ProtNLM"/>
    </source>
</evidence>
<gene>
    <name evidence="2" type="ORF">WN55_02648</name>
</gene>
<name>A0A154PHR0_DUFNO</name>
<evidence type="ECO:0000313" key="2">
    <source>
        <dbReference type="EMBL" id="KZC11363.1"/>
    </source>
</evidence>
<evidence type="ECO:0000256" key="1">
    <source>
        <dbReference type="SAM" id="MobiDB-lite"/>
    </source>
</evidence>
<feature type="compositionally biased region" description="Polar residues" evidence="1">
    <location>
        <begin position="62"/>
        <end position="72"/>
    </location>
</feature>
<dbReference type="EMBL" id="KQ434911">
    <property type="protein sequence ID" value="KZC11363.1"/>
    <property type="molecule type" value="Genomic_DNA"/>
</dbReference>
<reference evidence="2 3" key="1">
    <citation type="submission" date="2015-07" db="EMBL/GenBank/DDBJ databases">
        <title>The genome of Dufourea novaeangliae.</title>
        <authorList>
            <person name="Pan H."/>
            <person name="Kapheim K."/>
        </authorList>
    </citation>
    <scope>NUCLEOTIDE SEQUENCE [LARGE SCALE GENOMIC DNA]</scope>
    <source>
        <strain evidence="2">0120121106</strain>
        <tissue evidence="2">Whole body</tissue>
    </source>
</reference>
<dbReference type="OrthoDB" id="5812619at2759"/>
<sequence length="688" mass="80771">MATDTSNTNAKLLQHHENKNIEVNNILNNDLNSNTEQSEETHINIECIKEENEKTPTKKHNGNINLQINSSNNKEKTNLESYNNNHKVTYNTRSSLIRIRKMEDLCKTPEKDIDLNESIDIKDIKIEGTYTSEKFSPSMLITNSVESNSMTIKVLQESPTPSKKRKHLEENNTPNKQKKRKSSDSEDYYQLPVTLKTDLYDNTPNDMEHIVMLHDLDSVMDFEDTKIPSFLSSGSNDMENKENMEISKDPQVDPLLIDNNELKDAVTENINIKQVNKTVKSIHNSRAGRKKVTDSNNCIKYTRQTKLSCEKRNNTHNRIKTELKVLNSPSGTEDEEISESDRQRLYDLKVQIMHNIPPQHKIERTAGSRALTKAEKQLFLEYTLLRKGVFLPREDKLIIDNWKEFCKVHNWNPKIVKPFLYMKYGPRYSIKSTEDRQKFVQFLANGLPWRSLYSVHQRFKNIFEKCEKPFKRYTSAEDEKILLYMKKKQRNKSKTNKKFTKLAQILGRKTRSVRVRYKLLKQMQKSHTGRPISEVKWTLPLISIFLKAFLDVTLSEEVRELKNAKIPKLIWMKLEEKLNIDYEVLQKFWIHQLHMQFVYGKGISNTREITWPNVAKYFEGVTTIFLCKIFCHLVHAATVKTRKTNFLEIMEYLYHCKIHDIHNSSTDRFLPRLSYDKGQVTIIDENIE</sequence>
<dbReference type="AlphaFoldDB" id="A0A154PHR0"/>
<dbReference type="Gene3D" id="1.10.10.60">
    <property type="entry name" value="Homeodomain-like"/>
    <property type="match status" value="1"/>
</dbReference>
<protein>
    <recommendedName>
        <fullName evidence="4">Myb-like domain-containing protein</fullName>
    </recommendedName>
</protein>
<keyword evidence="3" id="KW-1185">Reference proteome</keyword>
<dbReference type="Proteomes" id="UP000076502">
    <property type="component" value="Unassembled WGS sequence"/>
</dbReference>
<dbReference type="STRING" id="178035.A0A154PHR0"/>
<organism evidence="2 3">
    <name type="scientific">Dufourea novaeangliae</name>
    <name type="common">Sweat bee</name>
    <dbReference type="NCBI Taxonomy" id="178035"/>
    <lineage>
        <taxon>Eukaryota</taxon>
        <taxon>Metazoa</taxon>
        <taxon>Ecdysozoa</taxon>
        <taxon>Arthropoda</taxon>
        <taxon>Hexapoda</taxon>
        <taxon>Insecta</taxon>
        <taxon>Pterygota</taxon>
        <taxon>Neoptera</taxon>
        <taxon>Endopterygota</taxon>
        <taxon>Hymenoptera</taxon>
        <taxon>Apocrita</taxon>
        <taxon>Aculeata</taxon>
        <taxon>Apoidea</taxon>
        <taxon>Anthophila</taxon>
        <taxon>Halictidae</taxon>
        <taxon>Rophitinae</taxon>
        <taxon>Dufourea</taxon>
    </lineage>
</organism>
<feature type="region of interest" description="Disordered" evidence="1">
    <location>
        <begin position="54"/>
        <end position="79"/>
    </location>
</feature>
<feature type="region of interest" description="Disordered" evidence="1">
    <location>
        <begin position="156"/>
        <end position="187"/>
    </location>
</feature>